<keyword evidence="2" id="KW-1185">Reference proteome</keyword>
<sequence length="38" mass="4112">MEPGKLDHWAEDPERTLEEVGSVFTRALASDPAQAGSI</sequence>
<dbReference type="EMBL" id="JMCB01000031">
    <property type="protein sequence ID" value="KFE60107.1"/>
    <property type="molecule type" value="Genomic_DNA"/>
</dbReference>
<evidence type="ECO:0000313" key="2">
    <source>
        <dbReference type="Proteomes" id="UP000028725"/>
    </source>
</evidence>
<organism evidence="1 2">
    <name type="scientific">Hyalangium minutum</name>
    <dbReference type="NCBI Taxonomy" id="394096"/>
    <lineage>
        <taxon>Bacteria</taxon>
        <taxon>Pseudomonadati</taxon>
        <taxon>Myxococcota</taxon>
        <taxon>Myxococcia</taxon>
        <taxon>Myxococcales</taxon>
        <taxon>Cystobacterineae</taxon>
        <taxon>Archangiaceae</taxon>
        <taxon>Hyalangium</taxon>
    </lineage>
</organism>
<reference evidence="1 2" key="1">
    <citation type="submission" date="2014-04" db="EMBL/GenBank/DDBJ databases">
        <title>Genome assembly of Hyalangium minutum DSM 14724.</title>
        <authorList>
            <person name="Sharma G."/>
            <person name="Subramanian S."/>
        </authorList>
    </citation>
    <scope>NUCLEOTIDE SEQUENCE [LARGE SCALE GENOMIC DNA]</scope>
    <source>
        <strain evidence="1 2">DSM 14724</strain>
    </source>
</reference>
<dbReference type="Proteomes" id="UP000028725">
    <property type="component" value="Unassembled WGS sequence"/>
</dbReference>
<name>A0A085VXE4_9BACT</name>
<dbReference type="AlphaFoldDB" id="A0A085VXE4"/>
<protein>
    <submittedName>
        <fullName evidence="1">Uncharacterized protein</fullName>
    </submittedName>
</protein>
<evidence type="ECO:0000313" key="1">
    <source>
        <dbReference type="EMBL" id="KFE60107.1"/>
    </source>
</evidence>
<accession>A0A085VXE4</accession>
<gene>
    <name evidence="1" type="ORF">DB31_5978</name>
</gene>
<proteinExistence type="predicted"/>
<comment type="caution">
    <text evidence="1">The sequence shown here is derived from an EMBL/GenBank/DDBJ whole genome shotgun (WGS) entry which is preliminary data.</text>
</comment>